<keyword evidence="1" id="KW-0472">Membrane</keyword>
<keyword evidence="3" id="KW-1185">Reference proteome</keyword>
<protein>
    <submittedName>
        <fullName evidence="2">ABC-type transport system involved in multi-copper enzyme maturation permease subunit</fullName>
    </submittedName>
</protein>
<evidence type="ECO:0000313" key="3">
    <source>
        <dbReference type="Proteomes" id="UP001224418"/>
    </source>
</evidence>
<feature type="transmembrane region" description="Helical" evidence="1">
    <location>
        <begin position="169"/>
        <end position="187"/>
    </location>
</feature>
<reference evidence="2 3" key="1">
    <citation type="submission" date="2023-07" db="EMBL/GenBank/DDBJ databases">
        <title>Genomic Encyclopedia of Type Strains, Phase IV (KMG-IV): sequencing the most valuable type-strain genomes for metagenomic binning, comparative biology and taxonomic classification.</title>
        <authorList>
            <person name="Goeker M."/>
        </authorList>
    </citation>
    <scope>NUCLEOTIDE SEQUENCE [LARGE SCALE GENOMIC DNA]</scope>
    <source>
        <strain evidence="2 3">DSM 1400</strain>
    </source>
</reference>
<sequence length="687" mass="79437">MNSIRSIFNCIKIEFKNIFRIKAIKFIIPIICIYCWYVYVTSIFFEYEIWDVLRASSFVPMVLMLLFMVLGFYLAKEEQQYNLDEVFFSIYRGKIIKLIGKLLTLLSLILSVIFFCMISIFICSAIKGAPSIFYKQSIMYFIIYYLLSLFIEAIIGMIIGYIVKSKISYLLMLIIWFTSIPLNGYIFKSIVDIVSLDLRAVQYFLNLGQYDINSGINIMTGMPIQGFNLVQRVLIFMVGLSILLIINLINSKKSSIAIVLITIGIVVPTFNIYKRNLPTVKSLIYFGDGEKKDVIYYSLNKQFSENTVKFDIKKCNIILREDKTEEFETKMYIMPRENLKSLQFSLYNGFNIKKVLDDTNKALTFKRDGDFITVLLDKSLKKGESKEITFIYDNESSPLFSVNKDMIILPNYFNYYPSNIIAPSMTDFNNSGLFTNDLSYKADFTVNIEGNKKVYSNLESVGSNQFKGTNCKGVTLYRGMITEDKYKNITYCYPSIQENSRENAKKFIDKYDNSVDKLNKKFDLDIEGLSNIKKILFMPIYDEGSSLGDDIFRDNDILIVKVDNDTTTIPFNEEDIENNILGNYLRQAIKNEDQQYIKDLIIMSLRDQENIKINNDVGFLQGKIEGESQSSNRDGVKYNLEKALVTTIRKKDDDKFNEVLKVLIKASKEKNIDIKKVSMEVNTLLKK</sequence>
<organism evidence="2 3">
    <name type="scientific">Hathewaya limosa</name>
    <name type="common">Clostridium limosum</name>
    <dbReference type="NCBI Taxonomy" id="1536"/>
    <lineage>
        <taxon>Bacteria</taxon>
        <taxon>Bacillati</taxon>
        <taxon>Bacillota</taxon>
        <taxon>Clostridia</taxon>
        <taxon>Eubacteriales</taxon>
        <taxon>Clostridiaceae</taxon>
        <taxon>Hathewaya</taxon>
    </lineage>
</organism>
<feature type="transmembrane region" description="Helical" evidence="1">
    <location>
        <begin position="229"/>
        <end position="249"/>
    </location>
</feature>
<proteinExistence type="predicted"/>
<comment type="caution">
    <text evidence="2">The sequence shown here is derived from an EMBL/GenBank/DDBJ whole genome shotgun (WGS) entry which is preliminary data.</text>
</comment>
<gene>
    <name evidence="2" type="ORF">QOZ93_001799</name>
</gene>
<keyword evidence="1" id="KW-0812">Transmembrane</keyword>
<feature type="transmembrane region" description="Helical" evidence="1">
    <location>
        <begin position="57"/>
        <end position="75"/>
    </location>
</feature>
<feature type="transmembrane region" description="Helical" evidence="1">
    <location>
        <begin position="26"/>
        <end position="45"/>
    </location>
</feature>
<feature type="transmembrane region" description="Helical" evidence="1">
    <location>
        <begin position="102"/>
        <end position="126"/>
    </location>
</feature>
<name>A0ABU0JUH7_HATLI</name>
<keyword evidence="1" id="KW-1133">Transmembrane helix</keyword>
<feature type="transmembrane region" description="Helical" evidence="1">
    <location>
        <begin position="256"/>
        <end position="273"/>
    </location>
</feature>
<dbReference type="RefSeq" id="WP_307355964.1">
    <property type="nucleotide sequence ID" value="NZ_BAAACJ010000019.1"/>
</dbReference>
<dbReference type="Proteomes" id="UP001224418">
    <property type="component" value="Unassembled WGS sequence"/>
</dbReference>
<evidence type="ECO:0000313" key="2">
    <source>
        <dbReference type="EMBL" id="MDQ0480055.1"/>
    </source>
</evidence>
<dbReference type="EMBL" id="JAUSWN010000014">
    <property type="protein sequence ID" value="MDQ0480055.1"/>
    <property type="molecule type" value="Genomic_DNA"/>
</dbReference>
<feature type="transmembrane region" description="Helical" evidence="1">
    <location>
        <begin position="138"/>
        <end position="162"/>
    </location>
</feature>
<accession>A0ABU0JUH7</accession>
<evidence type="ECO:0000256" key="1">
    <source>
        <dbReference type="SAM" id="Phobius"/>
    </source>
</evidence>